<name>A0ABQ4ZTQ5_9ASTR</name>
<dbReference type="EMBL" id="BQNB010011649">
    <property type="protein sequence ID" value="GJS93335.1"/>
    <property type="molecule type" value="Genomic_DNA"/>
</dbReference>
<comment type="caution">
    <text evidence="1">The sequence shown here is derived from an EMBL/GenBank/DDBJ whole genome shotgun (WGS) entry which is preliminary data.</text>
</comment>
<reference evidence="1" key="1">
    <citation type="journal article" date="2022" name="Int. J. Mol. Sci.">
        <title>Draft Genome of Tanacetum Coccineum: Genomic Comparison of Closely Related Tanacetum-Family Plants.</title>
        <authorList>
            <person name="Yamashiro T."/>
            <person name="Shiraishi A."/>
            <person name="Nakayama K."/>
            <person name="Satake H."/>
        </authorList>
    </citation>
    <scope>NUCLEOTIDE SEQUENCE</scope>
</reference>
<evidence type="ECO:0000313" key="2">
    <source>
        <dbReference type="Proteomes" id="UP001151760"/>
    </source>
</evidence>
<dbReference type="Proteomes" id="UP001151760">
    <property type="component" value="Unassembled WGS sequence"/>
</dbReference>
<accession>A0ABQ4ZTQ5</accession>
<protein>
    <submittedName>
        <fullName evidence="1">Uncharacterized protein</fullName>
    </submittedName>
</protein>
<evidence type="ECO:0000313" key="1">
    <source>
        <dbReference type="EMBL" id="GJS93335.1"/>
    </source>
</evidence>
<organism evidence="1 2">
    <name type="scientific">Tanacetum coccineum</name>
    <dbReference type="NCBI Taxonomy" id="301880"/>
    <lineage>
        <taxon>Eukaryota</taxon>
        <taxon>Viridiplantae</taxon>
        <taxon>Streptophyta</taxon>
        <taxon>Embryophyta</taxon>
        <taxon>Tracheophyta</taxon>
        <taxon>Spermatophyta</taxon>
        <taxon>Magnoliopsida</taxon>
        <taxon>eudicotyledons</taxon>
        <taxon>Gunneridae</taxon>
        <taxon>Pentapetalae</taxon>
        <taxon>asterids</taxon>
        <taxon>campanulids</taxon>
        <taxon>Asterales</taxon>
        <taxon>Asteraceae</taxon>
        <taxon>Asteroideae</taxon>
        <taxon>Anthemideae</taxon>
        <taxon>Anthemidinae</taxon>
        <taxon>Tanacetum</taxon>
    </lineage>
</organism>
<sequence length="143" mass="16241">MSSNMMRELPPEPSRQEAFEDLMMNFILDQEERVKQLEEYIGVIGSDFIAILPSPPLVRESNFGFNSGTNNNRNIKSRYDVKNLNPQSTPQVLSSFEENTPPVTYPDEVEDIIGIPIEVKPLDETPLEDLSLNTCNHDIPLSF</sequence>
<reference evidence="1" key="2">
    <citation type="submission" date="2022-01" db="EMBL/GenBank/DDBJ databases">
        <authorList>
            <person name="Yamashiro T."/>
            <person name="Shiraishi A."/>
            <person name="Satake H."/>
            <person name="Nakayama K."/>
        </authorList>
    </citation>
    <scope>NUCLEOTIDE SEQUENCE</scope>
</reference>
<gene>
    <name evidence="1" type="ORF">Tco_0800303</name>
</gene>
<keyword evidence="2" id="KW-1185">Reference proteome</keyword>
<proteinExistence type="predicted"/>